<gene>
    <name evidence="2" type="ORF">ANCDUO_17582</name>
</gene>
<evidence type="ECO:0000313" key="3">
    <source>
        <dbReference type="Proteomes" id="UP000054047"/>
    </source>
</evidence>
<feature type="non-terminal residue" evidence="2">
    <location>
        <position position="1"/>
    </location>
</feature>
<dbReference type="Gene3D" id="1.10.640.10">
    <property type="entry name" value="Haem peroxidase domain superfamily, animal type"/>
    <property type="match status" value="1"/>
</dbReference>
<keyword evidence="1" id="KW-0732">Signal</keyword>
<dbReference type="AlphaFoldDB" id="A0A0C2C7Q5"/>
<feature type="chain" id="PRO_5002146577" evidence="1">
    <location>
        <begin position="23"/>
        <end position="103"/>
    </location>
</feature>
<dbReference type="SUPFAM" id="SSF48113">
    <property type="entry name" value="Heme-dependent peroxidases"/>
    <property type="match status" value="1"/>
</dbReference>
<protein>
    <submittedName>
        <fullName evidence="2">Uncharacterized protein</fullName>
    </submittedName>
</protein>
<accession>A0A0C2C7Q5</accession>
<sequence>DAGIPNARNLTSMFAFFSQVVAYEIMASTATSCPLEIMKIPVPPGDPVYDIDGTGTNIPFTRAKYDKQTGQGFNSPREQVSSPVLSRSSYALKAFHNYVEWVT</sequence>
<dbReference type="InterPro" id="IPR010255">
    <property type="entry name" value="Haem_peroxidase_sf"/>
</dbReference>
<evidence type="ECO:0000313" key="2">
    <source>
        <dbReference type="EMBL" id="KIH52318.1"/>
    </source>
</evidence>
<proteinExistence type="predicted"/>
<evidence type="ECO:0000256" key="1">
    <source>
        <dbReference type="SAM" id="SignalP"/>
    </source>
</evidence>
<dbReference type="GO" id="GO:0006979">
    <property type="term" value="P:response to oxidative stress"/>
    <property type="evidence" value="ECO:0007669"/>
    <property type="project" value="InterPro"/>
</dbReference>
<dbReference type="GO" id="GO:0020037">
    <property type="term" value="F:heme binding"/>
    <property type="evidence" value="ECO:0007669"/>
    <property type="project" value="InterPro"/>
</dbReference>
<dbReference type="GO" id="GO:0004601">
    <property type="term" value="F:peroxidase activity"/>
    <property type="evidence" value="ECO:0007669"/>
    <property type="project" value="InterPro"/>
</dbReference>
<dbReference type="Proteomes" id="UP000054047">
    <property type="component" value="Unassembled WGS sequence"/>
</dbReference>
<dbReference type="InterPro" id="IPR037120">
    <property type="entry name" value="Haem_peroxidase_sf_animal"/>
</dbReference>
<name>A0A0C2C7Q5_9BILA</name>
<dbReference type="EMBL" id="KN743949">
    <property type="protein sequence ID" value="KIH52318.1"/>
    <property type="molecule type" value="Genomic_DNA"/>
</dbReference>
<feature type="signal peptide" evidence="1">
    <location>
        <begin position="1"/>
        <end position="22"/>
    </location>
</feature>
<dbReference type="Pfam" id="PF03098">
    <property type="entry name" value="An_peroxidase"/>
    <property type="match status" value="1"/>
</dbReference>
<dbReference type="OrthoDB" id="6019201at2759"/>
<reference evidence="2 3" key="1">
    <citation type="submission" date="2013-12" db="EMBL/GenBank/DDBJ databases">
        <title>Draft genome of the parsitic nematode Ancylostoma duodenale.</title>
        <authorList>
            <person name="Mitreva M."/>
        </authorList>
    </citation>
    <scope>NUCLEOTIDE SEQUENCE [LARGE SCALE GENOMIC DNA]</scope>
    <source>
        <strain evidence="2 3">Zhejiang</strain>
    </source>
</reference>
<dbReference type="InterPro" id="IPR019791">
    <property type="entry name" value="Haem_peroxidase_animal"/>
</dbReference>
<keyword evidence="3" id="KW-1185">Reference proteome</keyword>
<organism evidence="2 3">
    <name type="scientific">Ancylostoma duodenale</name>
    <dbReference type="NCBI Taxonomy" id="51022"/>
    <lineage>
        <taxon>Eukaryota</taxon>
        <taxon>Metazoa</taxon>
        <taxon>Ecdysozoa</taxon>
        <taxon>Nematoda</taxon>
        <taxon>Chromadorea</taxon>
        <taxon>Rhabditida</taxon>
        <taxon>Rhabditina</taxon>
        <taxon>Rhabditomorpha</taxon>
        <taxon>Strongyloidea</taxon>
        <taxon>Ancylostomatidae</taxon>
        <taxon>Ancylostomatinae</taxon>
        <taxon>Ancylostoma</taxon>
    </lineage>
</organism>